<evidence type="ECO:0000259" key="1">
    <source>
        <dbReference type="Pfam" id="PF12770"/>
    </source>
</evidence>
<gene>
    <name evidence="2" type="ORF">BDP27DRAFT_1453534</name>
</gene>
<dbReference type="OrthoDB" id="9991317at2759"/>
<sequence>MSSEELDLALEAIVQSGGDRTASDLDVAKLGEEAIKNSPDTKKPFLLNNLGNACHTRFEQLGLLPDLERAIAFQQQAVDLTGDGDMAKPSLLNDLGISLQHRFQRLGELADINKAIDILSCAVDSTPDGDYNKGTWLINLGLALQTRFDCIGKLPDVERAIDFMQQALSLIPDGHADKPAQFNNLGIALQSRFKRHGELADVQQAIAFLQQAVELTADENTRKPAHLNNLGNAFQSRFELLGELSDLDKAISCMQHAVKLTPDGRTDKSIWINNLGIYFHSRFEFSKECSDLDKAIDFKKQAVKLTPDDHIGKPTRLTTLGDALQSRFEQLNEPQDLEQAIYFIQQAIDLTPDLNGKKPRWLTNLGISFWSRFHHFREPADLDKSISAHQQALEFTLDDSPNRPALFTNLGLSLKTRFQCFGDIKDVTKAIAAFQQAADCTTESDLNKATSFTSLGLALQIQFQHLGKLADIDRAIGAYQKAVELTLADRFQKSVRLTALGTCFENRFRHSGELTDIEQAIDAYQKTVKYTLDGDSNKPAYLTNFGLALQRRYEHLGEFTDLEKSISAHHCAVNIATDHIGKHLFLNNLGISLLSRYERLGELADLAEAIGLMEQAVGLTPDGHAGKAAQLSNLGLALQRRFVRLKELSDVDQGIRFLQQAVKLGRGSSLNSLGQAFLSRFEHLGVLTDLDHAIRFLQQAVHLTSETVHASSFHNLGTAHLRRFERFNAPDDLNQAIVFMQQAVELTPDGHATKALRLNTLGKVVQLRFEHLADSSDRLHALNAFRAASIASHGDPYFQLDSAIQWASLCSDPDLALQAYERLFQLIPQVVWLGKTVGRRYEELLEIGHAVNEAVAMAISVGNFARAIEWVETGRGVVWGQIIQLRSPSDLLQRQHPDIAEKLEEIARGLENARAASWSKSSSPYTVALSSTGEREAHIHSKLAGNYDKLVKEIRDLEGFGSFLKPKQLSDLAPAACNSPVIILTYTGAIALLPPHADILYIPLPSLSKKQCQELHSKLTSSLTDLNVCVGRNGDRLKPKTTARHSENIGTKEFQSILAVLWLNVVEPILSALGLLHRNSNNYLSHITWCATGTLAFLPLHAAGIYGSADSEQSVKTSDFVVSSYTTTLGALINSGLKSQGNLIQKPRVLIISQPETPDMPPLPGTCEEAELIQQYTFPDDTLHLSHDKATVEAVMKEMSKHEIVHLACHGIQESSNPLDSSFALYDGALQLKALMGLSLHNTKLAVLSACQTATGEETLPEEAVHLAAGMLTVGYPSVIATMWSIEDEVAPRVIAELYARLFGKKWNHGDREKRKVYLGSAYALHEAVNLLREEVGEMNFVKWVPFVHFGADSSVPFNNGP</sequence>
<dbReference type="Gene3D" id="1.25.40.10">
    <property type="entry name" value="Tetratricopeptide repeat domain"/>
    <property type="match status" value="4"/>
</dbReference>
<feature type="domain" description="CHAT" evidence="1">
    <location>
        <begin position="1058"/>
        <end position="1350"/>
    </location>
</feature>
<dbReference type="PANTHER" id="PTHR19959:SF119">
    <property type="entry name" value="FUNGAL LIPASE-LIKE DOMAIN-CONTAINING PROTEIN"/>
    <property type="match status" value="1"/>
</dbReference>
<evidence type="ECO:0000313" key="2">
    <source>
        <dbReference type="EMBL" id="KAF9059077.1"/>
    </source>
</evidence>
<dbReference type="SUPFAM" id="SSF48452">
    <property type="entry name" value="TPR-like"/>
    <property type="match status" value="1"/>
</dbReference>
<dbReference type="EMBL" id="JADNRY010000328">
    <property type="protein sequence ID" value="KAF9059077.1"/>
    <property type="molecule type" value="Genomic_DNA"/>
</dbReference>
<dbReference type="Proteomes" id="UP000772434">
    <property type="component" value="Unassembled WGS sequence"/>
</dbReference>
<comment type="caution">
    <text evidence="2">The sequence shown here is derived from an EMBL/GenBank/DDBJ whole genome shotgun (WGS) entry which is preliminary data.</text>
</comment>
<name>A0A9P5P9K3_9AGAR</name>
<keyword evidence="3" id="KW-1185">Reference proteome</keyword>
<dbReference type="Pfam" id="PF12770">
    <property type="entry name" value="CHAT"/>
    <property type="match status" value="1"/>
</dbReference>
<accession>A0A9P5P9K3</accession>
<evidence type="ECO:0000313" key="3">
    <source>
        <dbReference type="Proteomes" id="UP000772434"/>
    </source>
</evidence>
<dbReference type="InterPro" id="IPR024983">
    <property type="entry name" value="CHAT_dom"/>
</dbReference>
<dbReference type="InterPro" id="IPR011990">
    <property type="entry name" value="TPR-like_helical_dom_sf"/>
</dbReference>
<proteinExistence type="predicted"/>
<dbReference type="SUPFAM" id="SSF81901">
    <property type="entry name" value="HCP-like"/>
    <property type="match status" value="1"/>
</dbReference>
<dbReference type="PANTHER" id="PTHR19959">
    <property type="entry name" value="KINESIN LIGHT CHAIN"/>
    <property type="match status" value="1"/>
</dbReference>
<protein>
    <submittedName>
        <fullName evidence="2">TPR-like protein</fullName>
    </submittedName>
</protein>
<reference evidence="2" key="1">
    <citation type="submission" date="2020-11" db="EMBL/GenBank/DDBJ databases">
        <authorList>
            <consortium name="DOE Joint Genome Institute"/>
            <person name="Ahrendt S."/>
            <person name="Riley R."/>
            <person name="Andreopoulos W."/>
            <person name="Labutti K."/>
            <person name="Pangilinan J."/>
            <person name="Ruiz-Duenas F.J."/>
            <person name="Barrasa J.M."/>
            <person name="Sanchez-Garcia M."/>
            <person name="Camarero S."/>
            <person name="Miyauchi S."/>
            <person name="Serrano A."/>
            <person name="Linde D."/>
            <person name="Babiker R."/>
            <person name="Drula E."/>
            <person name="Ayuso-Fernandez I."/>
            <person name="Pacheco R."/>
            <person name="Padilla G."/>
            <person name="Ferreira P."/>
            <person name="Barriuso J."/>
            <person name="Kellner H."/>
            <person name="Castanera R."/>
            <person name="Alfaro M."/>
            <person name="Ramirez L."/>
            <person name="Pisabarro A.G."/>
            <person name="Kuo A."/>
            <person name="Tritt A."/>
            <person name="Lipzen A."/>
            <person name="He G."/>
            <person name="Yan M."/>
            <person name="Ng V."/>
            <person name="Cullen D."/>
            <person name="Martin F."/>
            <person name="Rosso M.-N."/>
            <person name="Henrissat B."/>
            <person name="Hibbett D."/>
            <person name="Martinez A.T."/>
            <person name="Grigoriev I.V."/>
        </authorList>
    </citation>
    <scope>NUCLEOTIDE SEQUENCE</scope>
    <source>
        <strain evidence="2">AH 40177</strain>
    </source>
</reference>
<organism evidence="2 3">
    <name type="scientific">Rhodocollybia butyracea</name>
    <dbReference type="NCBI Taxonomy" id="206335"/>
    <lineage>
        <taxon>Eukaryota</taxon>
        <taxon>Fungi</taxon>
        <taxon>Dikarya</taxon>
        <taxon>Basidiomycota</taxon>
        <taxon>Agaricomycotina</taxon>
        <taxon>Agaricomycetes</taxon>
        <taxon>Agaricomycetidae</taxon>
        <taxon>Agaricales</taxon>
        <taxon>Marasmiineae</taxon>
        <taxon>Omphalotaceae</taxon>
        <taxon>Rhodocollybia</taxon>
    </lineage>
</organism>